<name>A0ABQ2DH11_9MICC</name>
<protein>
    <submittedName>
        <fullName evidence="4">N-acetyltransferase</fullName>
    </submittedName>
</protein>
<evidence type="ECO:0000313" key="5">
    <source>
        <dbReference type="Proteomes" id="UP000606115"/>
    </source>
</evidence>
<evidence type="ECO:0000259" key="3">
    <source>
        <dbReference type="PROSITE" id="PS51186"/>
    </source>
</evidence>
<dbReference type="Pfam" id="PF00583">
    <property type="entry name" value="Acetyltransf_1"/>
    <property type="match status" value="1"/>
</dbReference>
<keyword evidence="1" id="KW-0808">Transferase</keyword>
<gene>
    <name evidence="4" type="ORF">GCM10007173_12480</name>
</gene>
<organism evidence="4 5">
    <name type="scientific">Glutamicibacter ardleyensis</name>
    <dbReference type="NCBI Taxonomy" id="225894"/>
    <lineage>
        <taxon>Bacteria</taxon>
        <taxon>Bacillati</taxon>
        <taxon>Actinomycetota</taxon>
        <taxon>Actinomycetes</taxon>
        <taxon>Micrococcales</taxon>
        <taxon>Micrococcaceae</taxon>
        <taxon>Glutamicibacter</taxon>
    </lineage>
</organism>
<keyword evidence="5" id="KW-1185">Reference proteome</keyword>
<sequence>MSEIDDAKVTSSPLLIEAATVADYERIGQLTVDAYVQAGHFADPQHEYLKFVRQVARRDKYCDILVARKDGHLVASMTLIQAGNEYADIALEGELEIRMLSVDPGVQRTGAGKAMVVAAINFARQLADVHTVSLTTGERWLAARSLYESLGFIHRAERDWVVPNTDIRLVVYSLNLAD</sequence>
<dbReference type="RefSeq" id="WP_096256686.1">
    <property type="nucleotide sequence ID" value="NZ_BMKX01000002.1"/>
</dbReference>
<evidence type="ECO:0000313" key="4">
    <source>
        <dbReference type="EMBL" id="GGJ55211.1"/>
    </source>
</evidence>
<dbReference type="GeneID" id="303303629"/>
<dbReference type="CDD" id="cd04301">
    <property type="entry name" value="NAT_SF"/>
    <property type="match status" value="1"/>
</dbReference>
<evidence type="ECO:0000256" key="2">
    <source>
        <dbReference type="ARBA" id="ARBA00023315"/>
    </source>
</evidence>
<comment type="caution">
    <text evidence="4">The sequence shown here is derived from an EMBL/GenBank/DDBJ whole genome shotgun (WGS) entry which is preliminary data.</text>
</comment>
<feature type="domain" description="N-acetyltransferase" evidence="3">
    <location>
        <begin position="14"/>
        <end position="177"/>
    </location>
</feature>
<dbReference type="PROSITE" id="PS51186">
    <property type="entry name" value="GNAT"/>
    <property type="match status" value="1"/>
</dbReference>
<dbReference type="InterPro" id="IPR016181">
    <property type="entry name" value="Acyl_CoA_acyltransferase"/>
</dbReference>
<accession>A0ABQ2DH11</accession>
<dbReference type="Proteomes" id="UP000606115">
    <property type="component" value="Unassembled WGS sequence"/>
</dbReference>
<dbReference type="EMBL" id="BMKX01000002">
    <property type="protein sequence ID" value="GGJ55211.1"/>
    <property type="molecule type" value="Genomic_DNA"/>
</dbReference>
<dbReference type="PANTHER" id="PTHR43877">
    <property type="entry name" value="AMINOALKYLPHOSPHONATE N-ACETYLTRANSFERASE-RELATED-RELATED"/>
    <property type="match status" value="1"/>
</dbReference>
<dbReference type="Gene3D" id="3.40.630.30">
    <property type="match status" value="1"/>
</dbReference>
<dbReference type="SUPFAM" id="SSF55729">
    <property type="entry name" value="Acyl-CoA N-acyltransferases (Nat)"/>
    <property type="match status" value="1"/>
</dbReference>
<keyword evidence="2" id="KW-0012">Acyltransferase</keyword>
<reference evidence="5" key="1">
    <citation type="journal article" date="2019" name="Int. J. Syst. Evol. Microbiol.">
        <title>The Global Catalogue of Microorganisms (GCM) 10K type strain sequencing project: providing services to taxonomists for standard genome sequencing and annotation.</title>
        <authorList>
            <consortium name="The Broad Institute Genomics Platform"/>
            <consortium name="The Broad Institute Genome Sequencing Center for Infectious Disease"/>
            <person name="Wu L."/>
            <person name="Ma J."/>
        </authorList>
    </citation>
    <scope>NUCLEOTIDE SEQUENCE [LARGE SCALE GENOMIC DNA]</scope>
    <source>
        <strain evidence="5">CGMCC 1.3685</strain>
    </source>
</reference>
<dbReference type="InterPro" id="IPR000182">
    <property type="entry name" value="GNAT_dom"/>
</dbReference>
<evidence type="ECO:0000256" key="1">
    <source>
        <dbReference type="ARBA" id="ARBA00022679"/>
    </source>
</evidence>
<dbReference type="InterPro" id="IPR050832">
    <property type="entry name" value="Bact_Acetyltransf"/>
</dbReference>
<proteinExistence type="predicted"/>